<name>A0A154PMZ8_DUFNO</name>
<dbReference type="OrthoDB" id="7694577at2759"/>
<feature type="compositionally biased region" description="Polar residues" evidence="1">
    <location>
        <begin position="86"/>
        <end position="95"/>
    </location>
</feature>
<keyword evidence="2" id="KW-0732">Signal</keyword>
<reference evidence="3 4" key="1">
    <citation type="submission" date="2015-07" db="EMBL/GenBank/DDBJ databases">
        <title>The genome of Dufourea novaeangliae.</title>
        <authorList>
            <person name="Pan H."/>
            <person name="Kapheim K."/>
        </authorList>
    </citation>
    <scope>NUCLEOTIDE SEQUENCE [LARGE SCALE GENOMIC DNA]</scope>
    <source>
        <strain evidence="3">0120121106</strain>
        <tissue evidence="3">Whole body</tissue>
    </source>
</reference>
<evidence type="ECO:0000313" key="4">
    <source>
        <dbReference type="Proteomes" id="UP000076502"/>
    </source>
</evidence>
<dbReference type="AlphaFoldDB" id="A0A154PMZ8"/>
<dbReference type="Proteomes" id="UP000076502">
    <property type="component" value="Unassembled WGS sequence"/>
</dbReference>
<evidence type="ECO:0000256" key="1">
    <source>
        <dbReference type="SAM" id="MobiDB-lite"/>
    </source>
</evidence>
<organism evidence="3 4">
    <name type="scientific">Dufourea novaeangliae</name>
    <name type="common">Sweat bee</name>
    <dbReference type="NCBI Taxonomy" id="178035"/>
    <lineage>
        <taxon>Eukaryota</taxon>
        <taxon>Metazoa</taxon>
        <taxon>Ecdysozoa</taxon>
        <taxon>Arthropoda</taxon>
        <taxon>Hexapoda</taxon>
        <taxon>Insecta</taxon>
        <taxon>Pterygota</taxon>
        <taxon>Neoptera</taxon>
        <taxon>Endopterygota</taxon>
        <taxon>Hymenoptera</taxon>
        <taxon>Apocrita</taxon>
        <taxon>Aculeata</taxon>
        <taxon>Apoidea</taxon>
        <taxon>Anthophila</taxon>
        <taxon>Halictidae</taxon>
        <taxon>Rophitinae</taxon>
        <taxon>Dufourea</taxon>
    </lineage>
</organism>
<protein>
    <submittedName>
        <fullName evidence="3">Uncharacterized protein</fullName>
    </submittedName>
</protein>
<evidence type="ECO:0000256" key="2">
    <source>
        <dbReference type="SAM" id="SignalP"/>
    </source>
</evidence>
<evidence type="ECO:0000313" key="3">
    <source>
        <dbReference type="EMBL" id="KZC13107.1"/>
    </source>
</evidence>
<feature type="compositionally biased region" description="Low complexity" evidence="1">
    <location>
        <begin position="96"/>
        <end position="106"/>
    </location>
</feature>
<feature type="signal peptide" evidence="2">
    <location>
        <begin position="1"/>
        <end position="18"/>
    </location>
</feature>
<dbReference type="EMBL" id="KQ434981">
    <property type="protein sequence ID" value="KZC13107.1"/>
    <property type="molecule type" value="Genomic_DNA"/>
</dbReference>
<sequence length="116" mass="12988">MCHVTPHCSRVLSTILLGLRIHLRLDTNASPAEFVYGTTLRVPGELVLLEDFSPNPQVFVEEFRQYMREVKPVPVEHHHKKKRLSSSKTYTLDHTSSSASVVSRSPSGVCIPVHIG</sequence>
<accession>A0A154PMZ8</accession>
<keyword evidence="4" id="KW-1185">Reference proteome</keyword>
<feature type="region of interest" description="Disordered" evidence="1">
    <location>
        <begin position="74"/>
        <end position="106"/>
    </location>
</feature>
<dbReference type="STRING" id="178035.A0A154PMZ8"/>
<gene>
    <name evidence="3" type="ORF">WN55_05530</name>
</gene>
<feature type="chain" id="PRO_5007599667" evidence="2">
    <location>
        <begin position="19"/>
        <end position="116"/>
    </location>
</feature>
<proteinExistence type="predicted"/>